<protein>
    <submittedName>
        <fullName evidence="1">Uncharacterized protein</fullName>
    </submittedName>
</protein>
<dbReference type="EMBL" id="JACWZY010000011">
    <property type="protein sequence ID" value="MBD2701950.1"/>
    <property type="molecule type" value="Genomic_DNA"/>
</dbReference>
<organism evidence="1 2">
    <name type="scientific">Spirosoma profusum</name>
    <dbReference type="NCBI Taxonomy" id="2771354"/>
    <lineage>
        <taxon>Bacteria</taxon>
        <taxon>Pseudomonadati</taxon>
        <taxon>Bacteroidota</taxon>
        <taxon>Cytophagia</taxon>
        <taxon>Cytophagales</taxon>
        <taxon>Cytophagaceae</taxon>
        <taxon>Spirosoma</taxon>
    </lineage>
</organism>
<name>A0A926XXG8_9BACT</name>
<dbReference type="Proteomes" id="UP000598820">
    <property type="component" value="Unassembled WGS sequence"/>
</dbReference>
<evidence type="ECO:0000313" key="1">
    <source>
        <dbReference type="EMBL" id="MBD2701950.1"/>
    </source>
</evidence>
<evidence type="ECO:0000313" key="2">
    <source>
        <dbReference type="Proteomes" id="UP000598820"/>
    </source>
</evidence>
<gene>
    <name evidence="1" type="ORF">IC229_14975</name>
</gene>
<proteinExistence type="predicted"/>
<dbReference type="AlphaFoldDB" id="A0A926XXG8"/>
<keyword evidence="2" id="KW-1185">Reference proteome</keyword>
<dbReference type="RefSeq" id="WP_190887801.1">
    <property type="nucleotide sequence ID" value="NZ_JACWZY010000011.1"/>
</dbReference>
<accession>A0A926XXG8</accession>
<reference evidence="1" key="1">
    <citation type="submission" date="2020-09" db="EMBL/GenBank/DDBJ databases">
        <authorList>
            <person name="Kim M.K."/>
        </authorList>
    </citation>
    <scope>NUCLEOTIDE SEQUENCE</scope>
    <source>
        <strain evidence="1">BT702</strain>
    </source>
</reference>
<sequence length="87" mass="9385">MERRKTSSVMSSISDPASANVSVNLSFFTRSDLLLFINASLGTGDLCMVIAIAQKGGQTVQAGERTFKGVDEAFNLDYSVIFYSHGN</sequence>
<comment type="caution">
    <text evidence="1">The sequence shown here is derived from an EMBL/GenBank/DDBJ whole genome shotgun (WGS) entry which is preliminary data.</text>
</comment>